<evidence type="ECO:0000313" key="1">
    <source>
        <dbReference type="EMBL" id="TPG29444.1"/>
    </source>
</evidence>
<organism evidence="1 2">
    <name type="scientific">Variovorax guangxiensis</name>
    <dbReference type="NCBI Taxonomy" id="1775474"/>
    <lineage>
        <taxon>Bacteria</taxon>
        <taxon>Pseudomonadati</taxon>
        <taxon>Pseudomonadota</taxon>
        <taxon>Betaproteobacteria</taxon>
        <taxon>Burkholderiales</taxon>
        <taxon>Comamonadaceae</taxon>
        <taxon>Variovorax</taxon>
    </lineage>
</organism>
<dbReference type="InterPro" id="IPR052551">
    <property type="entry name" value="UV-DNA_repair_photolyase"/>
</dbReference>
<dbReference type="Gene3D" id="1.25.40.80">
    <property type="match status" value="1"/>
</dbReference>
<dbReference type="PANTHER" id="PTHR38657:SF1">
    <property type="entry name" value="SLR1343 PROTEIN"/>
    <property type="match status" value="1"/>
</dbReference>
<dbReference type="SUPFAM" id="SSF48173">
    <property type="entry name" value="Cryptochrome/photolyase FAD-binding domain"/>
    <property type="match status" value="1"/>
</dbReference>
<dbReference type="OrthoDB" id="5288100at2"/>
<dbReference type="Proteomes" id="UP000319212">
    <property type="component" value="Unassembled WGS sequence"/>
</dbReference>
<reference evidence="1 2" key="1">
    <citation type="journal article" date="2019" name="Environ. Microbiol.">
        <title>Species interactions and distinct microbial communities in high Arctic permafrost affected cryosols are associated with the CH4 and CO2 gas fluxes.</title>
        <authorList>
            <person name="Altshuler I."/>
            <person name="Hamel J."/>
            <person name="Turney S."/>
            <person name="Magnuson E."/>
            <person name="Levesque R."/>
            <person name="Greer C."/>
            <person name="Whyte L.G."/>
        </authorList>
    </citation>
    <scope>NUCLEOTIDE SEQUENCE [LARGE SCALE GENOMIC DNA]</scope>
    <source>
        <strain evidence="1 2">S06.C</strain>
    </source>
</reference>
<name>A0A502DWI1_9BURK</name>
<dbReference type="AlphaFoldDB" id="A0A502DWI1"/>
<sequence>MTLRHLVLVLGDQLNLQSAALERFDSSRDRVLMVEARGESTHVPSTKMRSALFLSAMRHFAEAVRAKGWPIDYLRLGAHAFDTLDEALGDALARHAPQALVVVEPGEWRLEQAVLAVCGAAGVRVDLRDDLHFMCGRNEFADDARGKSRLVMEAFYRRMRVKHGVLMEPDGEPLGGQWNFDAENRGAFGRAGPGLLPPPPSFPPDAITREAIADVEQHFGDHYGSADAFAWPVTRAQALEALADFVTHRLQDFGRFQDAMWQQEPFLYHALLSSSLNLKLLDPREVIDAAVARYHDGAVPIEAVEGFVRQILGWREFIRGVYWWRMPKLLEANALGHTAPLPDWYWTGKVQMNCMKNAIGQTLETGYAHHIQRLMVTGNFALTFGMEPAQVHAWYLSVYVDAVEWVEAPNTLGMALYADGARFVTKPYAAGGAYIRRMSNYCDGCRYKPGARSGDEACPMTVMYWDFVARHAPMLERNPRTVMMVKNLRRFDADDLSAIRATAERMRARPDAL</sequence>
<keyword evidence="1" id="KW-0456">Lyase</keyword>
<protein>
    <submittedName>
        <fullName evidence="1">Cryptochrome/photolyase family protein</fullName>
    </submittedName>
</protein>
<dbReference type="Pfam" id="PF04244">
    <property type="entry name" value="DPRP"/>
    <property type="match status" value="1"/>
</dbReference>
<dbReference type="InterPro" id="IPR036134">
    <property type="entry name" value="Crypto/Photolyase_FAD-like_sf"/>
</dbReference>
<dbReference type="Gene3D" id="1.10.10.1710">
    <property type="entry name" value="Deoxyribodipyrimidine photolyase-related"/>
    <property type="match status" value="1"/>
</dbReference>
<dbReference type="Gene3D" id="3.40.50.620">
    <property type="entry name" value="HUPs"/>
    <property type="match status" value="1"/>
</dbReference>
<accession>A0A502DWI1</accession>
<proteinExistence type="predicted"/>
<dbReference type="PANTHER" id="PTHR38657">
    <property type="entry name" value="SLR1343 PROTEIN"/>
    <property type="match status" value="1"/>
</dbReference>
<comment type="caution">
    <text evidence="1">The sequence shown here is derived from an EMBL/GenBank/DDBJ whole genome shotgun (WGS) entry which is preliminary data.</text>
</comment>
<dbReference type="Gene3D" id="1.10.579.10">
    <property type="entry name" value="DNA Cyclobutane Dipyrimidine Photolyase, subunit A, domain 3"/>
    <property type="match status" value="1"/>
</dbReference>
<dbReference type="InterPro" id="IPR007357">
    <property type="entry name" value="PhrB-like"/>
</dbReference>
<dbReference type="EMBL" id="RCZI01000002">
    <property type="protein sequence ID" value="TPG29444.1"/>
    <property type="molecule type" value="Genomic_DNA"/>
</dbReference>
<gene>
    <name evidence="1" type="ORF">EAH82_10950</name>
</gene>
<evidence type="ECO:0000313" key="2">
    <source>
        <dbReference type="Proteomes" id="UP000319212"/>
    </source>
</evidence>
<dbReference type="GO" id="GO:0016829">
    <property type="term" value="F:lyase activity"/>
    <property type="evidence" value="ECO:0007669"/>
    <property type="project" value="UniProtKB-KW"/>
</dbReference>
<dbReference type="RefSeq" id="WP_140841603.1">
    <property type="nucleotide sequence ID" value="NZ_RCZI01000002.1"/>
</dbReference>
<dbReference type="InterPro" id="IPR014729">
    <property type="entry name" value="Rossmann-like_a/b/a_fold"/>
</dbReference>